<dbReference type="InterPro" id="IPR005646">
    <property type="entry name" value="FapA"/>
</dbReference>
<dbReference type="Pfam" id="PF20250">
    <property type="entry name" value="FapA_N"/>
    <property type="match status" value="1"/>
</dbReference>
<evidence type="ECO:0000256" key="1">
    <source>
        <dbReference type="SAM" id="Coils"/>
    </source>
</evidence>
<dbReference type="Pfam" id="PF03961">
    <property type="entry name" value="FapA"/>
    <property type="match status" value="1"/>
</dbReference>
<protein>
    <submittedName>
        <fullName evidence="3">DUF342 domain-containing protein</fullName>
    </submittedName>
</protein>
<keyword evidence="4" id="KW-1185">Reference proteome</keyword>
<organism evidence="3 4">
    <name type="scientific">Natronomicrosphaera hydrolytica</name>
    <dbReference type="NCBI Taxonomy" id="3242702"/>
    <lineage>
        <taxon>Bacteria</taxon>
        <taxon>Pseudomonadati</taxon>
        <taxon>Planctomycetota</taxon>
        <taxon>Phycisphaerae</taxon>
        <taxon>Phycisphaerales</taxon>
        <taxon>Phycisphaeraceae</taxon>
        <taxon>Natronomicrosphaera</taxon>
    </lineage>
</organism>
<dbReference type="InterPro" id="IPR046866">
    <property type="entry name" value="FapA_N"/>
</dbReference>
<dbReference type="RefSeq" id="WP_425346800.1">
    <property type="nucleotide sequence ID" value="NZ_JBGUBD010000012.1"/>
</dbReference>
<gene>
    <name evidence="3" type="ORF">ACERK3_16460</name>
</gene>
<sequence length="490" mass="53386">MTGRTKSGQFAIQVSDDRMSATLSVPPNLKPSEVTGQAVLAELEAAGLAKRSAWTGAIRDAVARYQAEPREMVEVTLEGDPPTEGEHGWFEWDRKCDPARQPKAGANDDPADFYSHSPFIMVMKEQRIGRLHPPVEGEAGMTVTGEPAMPRPVREAELRVDTASVQLADDGECTAVMTGVLHHEDGTLRVDPCLQVEEYVDFSTGHIRFEGDVIVREGVRDLFEVRTTGSVQVMGLVEAARIVAGQNFNADGGMAGREKGSVEVGRDMTARYLSGVTGTVRRHLEVEREIVNCQLSVGGELRAERGVLMGGEMAVTGRVVLRDLGSQAGHETRLAIGSAPAIEAGIAQAAAMIFKIDKQLSDEEAEVFNVMTHRGGPAAEELLNNLKVTKANLKQQRDALESKQTALKALLEKRRHTELIVHRAIHPGVVLLYRNQSFTFKETIEGPLVIGHKRDQPNDLILKELTSGEQRMLLEVAKMRVLAGGKTPTA</sequence>
<keyword evidence="1" id="KW-0175">Coiled coil</keyword>
<evidence type="ECO:0000313" key="3">
    <source>
        <dbReference type="EMBL" id="MFA9479877.1"/>
    </source>
</evidence>
<dbReference type="PANTHER" id="PTHR38032:SF1">
    <property type="entry name" value="RNA-BINDING PROTEIN KHPB N-TERMINAL DOMAIN-CONTAINING PROTEIN"/>
    <property type="match status" value="1"/>
</dbReference>
<evidence type="ECO:0000313" key="4">
    <source>
        <dbReference type="Proteomes" id="UP001575105"/>
    </source>
</evidence>
<reference evidence="3 4" key="1">
    <citation type="submission" date="2024-08" db="EMBL/GenBank/DDBJ databases">
        <title>Whole-genome sequencing of halo(alkali)philic microorganisms from hypersaline lakes.</title>
        <authorList>
            <person name="Sorokin D.Y."/>
            <person name="Merkel A.Y."/>
            <person name="Messina E."/>
            <person name="Yakimov M."/>
        </authorList>
    </citation>
    <scope>NUCLEOTIDE SEQUENCE [LARGE SCALE GENOMIC DNA]</scope>
    <source>
        <strain evidence="3 4">AB-hyl4</strain>
    </source>
</reference>
<dbReference type="PANTHER" id="PTHR38032">
    <property type="entry name" value="POLYMERASE-RELATED"/>
    <property type="match status" value="1"/>
</dbReference>
<dbReference type="InterPro" id="IPR046865">
    <property type="entry name" value="FapA_b_solenoid"/>
</dbReference>
<evidence type="ECO:0000259" key="2">
    <source>
        <dbReference type="Pfam" id="PF20250"/>
    </source>
</evidence>
<name>A0ABV4UAJ2_9BACT</name>
<proteinExistence type="predicted"/>
<comment type="caution">
    <text evidence="3">The sequence shown here is derived from an EMBL/GenBank/DDBJ whole genome shotgun (WGS) entry which is preliminary data.</text>
</comment>
<feature type="coiled-coil region" evidence="1">
    <location>
        <begin position="379"/>
        <end position="413"/>
    </location>
</feature>
<feature type="domain" description="Flagellar Assembly Protein A N-terminal region" evidence="2">
    <location>
        <begin position="11"/>
        <end position="185"/>
    </location>
</feature>
<dbReference type="Proteomes" id="UP001575105">
    <property type="component" value="Unassembled WGS sequence"/>
</dbReference>
<accession>A0ABV4UAJ2</accession>
<dbReference type="EMBL" id="JBGUBD010000012">
    <property type="protein sequence ID" value="MFA9479877.1"/>
    <property type="molecule type" value="Genomic_DNA"/>
</dbReference>